<accession>A0ABV3DLN5</accession>
<name>A0ABV3DLN5_9ACTN</name>
<keyword evidence="2" id="KW-1185">Reference proteome</keyword>
<evidence type="ECO:0000313" key="1">
    <source>
        <dbReference type="EMBL" id="MEU8136663.1"/>
    </source>
</evidence>
<dbReference type="RefSeq" id="WP_358357445.1">
    <property type="nucleotide sequence ID" value="NZ_JBEZFP010000068.1"/>
</dbReference>
<protein>
    <submittedName>
        <fullName evidence="1">Uncharacterized protein</fullName>
    </submittedName>
</protein>
<dbReference type="EMBL" id="JBEZFP010000068">
    <property type="protein sequence ID" value="MEU8136663.1"/>
    <property type="molecule type" value="Genomic_DNA"/>
</dbReference>
<dbReference type="Proteomes" id="UP001551482">
    <property type="component" value="Unassembled WGS sequence"/>
</dbReference>
<gene>
    <name evidence="1" type="ORF">AB0C36_24525</name>
</gene>
<organism evidence="1 2">
    <name type="scientific">Streptodolium elevatio</name>
    <dbReference type="NCBI Taxonomy" id="3157996"/>
    <lineage>
        <taxon>Bacteria</taxon>
        <taxon>Bacillati</taxon>
        <taxon>Actinomycetota</taxon>
        <taxon>Actinomycetes</taxon>
        <taxon>Kitasatosporales</taxon>
        <taxon>Streptomycetaceae</taxon>
        <taxon>Streptodolium</taxon>
    </lineage>
</organism>
<evidence type="ECO:0000313" key="2">
    <source>
        <dbReference type="Proteomes" id="UP001551482"/>
    </source>
</evidence>
<comment type="caution">
    <text evidence="1">The sequence shown here is derived from an EMBL/GenBank/DDBJ whole genome shotgun (WGS) entry which is preliminary data.</text>
</comment>
<reference evidence="1 2" key="1">
    <citation type="submission" date="2024-06" db="EMBL/GenBank/DDBJ databases">
        <title>The Natural Products Discovery Center: Release of the First 8490 Sequenced Strains for Exploring Actinobacteria Biosynthetic Diversity.</title>
        <authorList>
            <person name="Kalkreuter E."/>
            <person name="Kautsar S.A."/>
            <person name="Yang D."/>
            <person name="Bader C.D."/>
            <person name="Teijaro C.N."/>
            <person name="Fluegel L."/>
            <person name="Davis C.M."/>
            <person name="Simpson J.R."/>
            <person name="Lauterbach L."/>
            <person name="Steele A.D."/>
            <person name="Gui C."/>
            <person name="Meng S."/>
            <person name="Li G."/>
            <person name="Viehrig K."/>
            <person name="Ye F."/>
            <person name="Su P."/>
            <person name="Kiefer A.F."/>
            <person name="Nichols A."/>
            <person name="Cepeda A.J."/>
            <person name="Yan W."/>
            <person name="Fan B."/>
            <person name="Jiang Y."/>
            <person name="Adhikari A."/>
            <person name="Zheng C.-J."/>
            <person name="Schuster L."/>
            <person name="Cowan T.M."/>
            <person name="Smanski M.J."/>
            <person name="Chevrette M.G."/>
            <person name="De Carvalho L.P.S."/>
            <person name="Shen B."/>
        </authorList>
    </citation>
    <scope>NUCLEOTIDE SEQUENCE [LARGE SCALE GENOMIC DNA]</scope>
    <source>
        <strain evidence="1 2">NPDC048946</strain>
    </source>
</reference>
<sequence length="153" mass="16976">MTSAPAEAKSLSAFQRWWRAVAAALGIALIVHGSLLGNDDQFPFAPMSMFAFRTDPNGNIDSHYLEADTDAGTRVKVPMSRNGAGMGRAELEGQLFKIMADPSLLQNLADTQRRLHPDTPHYVHIYVMRDRTVLRDGAKDHVVTEQLADWKVT</sequence>
<proteinExistence type="predicted"/>